<reference evidence="2" key="1">
    <citation type="submission" date="2013-12" db="EMBL/GenBank/DDBJ databases">
        <title>The Genome Sequence of Aphanomyces invadans NJM9701.</title>
        <authorList>
            <consortium name="The Broad Institute Genomics Platform"/>
            <person name="Russ C."/>
            <person name="Tyler B."/>
            <person name="van West P."/>
            <person name="Dieguez-Uribeondo J."/>
            <person name="Young S.K."/>
            <person name="Zeng Q."/>
            <person name="Gargeya S."/>
            <person name="Fitzgerald M."/>
            <person name="Abouelleil A."/>
            <person name="Alvarado L."/>
            <person name="Chapman S.B."/>
            <person name="Gainer-Dewar J."/>
            <person name="Goldberg J."/>
            <person name="Griggs A."/>
            <person name="Gujja S."/>
            <person name="Hansen M."/>
            <person name="Howarth C."/>
            <person name="Imamovic A."/>
            <person name="Ireland A."/>
            <person name="Larimer J."/>
            <person name="McCowan C."/>
            <person name="Murphy C."/>
            <person name="Pearson M."/>
            <person name="Poon T.W."/>
            <person name="Priest M."/>
            <person name="Roberts A."/>
            <person name="Saif S."/>
            <person name="Shea T."/>
            <person name="Sykes S."/>
            <person name="Wortman J."/>
            <person name="Nusbaum C."/>
            <person name="Birren B."/>
        </authorList>
    </citation>
    <scope>NUCLEOTIDE SEQUENCE [LARGE SCALE GENOMIC DNA]</scope>
    <source>
        <strain evidence="2">NJM9701</strain>
    </source>
</reference>
<proteinExistence type="predicted"/>
<name>A0A024TTJ6_9STRA</name>
<dbReference type="VEuPathDB" id="FungiDB:H310_09698"/>
<gene>
    <name evidence="2" type="ORF">H310_09698</name>
</gene>
<feature type="compositionally biased region" description="Basic and acidic residues" evidence="1">
    <location>
        <begin position="138"/>
        <end position="162"/>
    </location>
</feature>
<organism evidence="2">
    <name type="scientific">Aphanomyces invadans</name>
    <dbReference type="NCBI Taxonomy" id="157072"/>
    <lineage>
        <taxon>Eukaryota</taxon>
        <taxon>Sar</taxon>
        <taxon>Stramenopiles</taxon>
        <taxon>Oomycota</taxon>
        <taxon>Saprolegniomycetes</taxon>
        <taxon>Saprolegniales</taxon>
        <taxon>Verrucalvaceae</taxon>
        <taxon>Aphanomyces</taxon>
    </lineage>
</organism>
<evidence type="ECO:0000256" key="1">
    <source>
        <dbReference type="SAM" id="MobiDB-lite"/>
    </source>
</evidence>
<dbReference type="OrthoDB" id="10483062at2759"/>
<feature type="non-terminal residue" evidence="2">
    <location>
        <position position="467"/>
    </location>
</feature>
<dbReference type="GeneID" id="20086748"/>
<dbReference type="RefSeq" id="XP_008874071.1">
    <property type="nucleotide sequence ID" value="XM_008875849.1"/>
</dbReference>
<evidence type="ECO:0000313" key="2">
    <source>
        <dbReference type="EMBL" id="ETV97363.1"/>
    </source>
</evidence>
<evidence type="ECO:0008006" key="3">
    <source>
        <dbReference type="Google" id="ProtNLM"/>
    </source>
</evidence>
<feature type="region of interest" description="Disordered" evidence="1">
    <location>
        <begin position="135"/>
        <end position="191"/>
    </location>
</feature>
<dbReference type="EMBL" id="KI913973">
    <property type="protein sequence ID" value="ETV97363.1"/>
    <property type="molecule type" value="Genomic_DNA"/>
</dbReference>
<dbReference type="STRING" id="157072.A0A024TTJ6"/>
<accession>A0A024TTJ6</accession>
<dbReference type="AlphaFoldDB" id="A0A024TTJ6"/>
<protein>
    <recommendedName>
        <fullName evidence="3">Peptidase A2 domain-containing protein</fullName>
    </recommendedName>
</protein>
<sequence length="467" mass="51542">MPVSACVDHFTKRRVALWDFNRPYDEITESEWIAWFSMAFEEEPRDLDTLKRRLEATIRFDTKILDADSRVGKMLDELMKALERDNQEWVLKDEVGVKKQMQLQVNKPLRSDVFRFVNWLRTFATGYQLYGGVEDEEKPAKPAKSHDGRGHASKRLDEKKPDGGAGSAKPRSADGVTKSDTPSTPARKPAACLKCKSTAHKVTDCPKTAPGEAQALLAAQMQKWKDAREARPTANVIDLGPNRSKIEGGATVADVVVVENLLLDTGANVNVASVALITALEKAGVATQVVVDDTPTALYPYGKETKPVMLSRRLRLSVALTTTCGPLLLRGVPVWIDDEADADVALIISRPVMESLGFSTDALLVKARSLKPEWDMSDSEFLPSADAAVNRVSASRRTVQDDDPEAGMECSTPVLDLLPGESKDDRRRRCEAEVKAILAAKVEDARSLGLRDEEVERLEQLLSKFVD</sequence>